<feature type="domain" description="SRS" evidence="2">
    <location>
        <begin position="43"/>
        <end position="99"/>
    </location>
</feature>
<accession>A0A2A9MFP1</accession>
<evidence type="ECO:0000313" key="3">
    <source>
        <dbReference type="EMBL" id="PFH36815.1"/>
    </source>
</evidence>
<dbReference type="Proteomes" id="UP000224006">
    <property type="component" value="Chromosome III"/>
</dbReference>
<dbReference type="VEuPathDB" id="ToxoDB:BESB_050070"/>
<evidence type="ECO:0000259" key="2">
    <source>
        <dbReference type="Pfam" id="PF04092"/>
    </source>
</evidence>
<sequence length="133" mass="14276">MAKLYRRTTWTPSAPLAREARLLPRHAAESTKIFSPGTRKGGGQTRRRGEFSLTILEDKFPENGAKLMVQCQKKTEETPAKPNVKDAEELSVCSAVVTVEGTASASASALTFASGRLSLVAGVALPLALRFIC</sequence>
<name>A0A2A9MFP1_BESBE</name>
<comment type="caution">
    <text evidence="3">The sequence shown here is derived from an EMBL/GenBank/DDBJ whole genome shotgun (WGS) entry which is preliminary data.</text>
</comment>
<reference evidence="3 4" key="1">
    <citation type="submission" date="2017-09" db="EMBL/GenBank/DDBJ databases">
        <title>Genome sequencing of Besnoitia besnoiti strain Bb-Ger1.</title>
        <authorList>
            <person name="Schares G."/>
            <person name="Venepally P."/>
            <person name="Lorenzi H.A."/>
        </authorList>
    </citation>
    <scope>NUCLEOTIDE SEQUENCE [LARGE SCALE GENOMIC DNA]</scope>
    <source>
        <strain evidence="3 4">Bb-Ger1</strain>
    </source>
</reference>
<dbReference type="InterPro" id="IPR007226">
    <property type="entry name" value="SRS_dom"/>
</dbReference>
<dbReference type="Pfam" id="PF04092">
    <property type="entry name" value="SAG"/>
    <property type="match status" value="1"/>
</dbReference>
<dbReference type="GeneID" id="40309937"/>
<feature type="region of interest" description="Disordered" evidence="1">
    <location>
        <begin position="27"/>
        <end position="48"/>
    </location>
</feature>
<protein>
    <submittedName>
        <fullName evidence="3">SAG-related sequence</fullName>
    </submittedName>
</protein>
<evidence type="ECO:0000313" key="4">
    <source>
        <dbReference type="Proteomes" id="UP000224006"/>
    </source>
</evidence>
<dbReference type="InterPro" id="IPR036755">
    <property type="entry name" value="SRS_dom_sf"/>
</dbReference>
<evidence type="ECO:0000256" key="1">
    <source>
        <dbReference type="SAM" id="MobiDB-lite"/>
    </source>
</evidence>
<dbReference type="EMBL" id="NWUJ01000003">
    <property type="protein sequence ID" value="PFH36815.1"/>
    <property type="molecule type" value="Genomic_DNA"/>
</dbReference>
<dbReference type="KEGG" id="bbes:BESB_050070"/>
<dbReference type="SUPFAM" id="SSF74877">
    <property type="entry name" value="Major surface antigen p30, SAG1"/>
    <property type="match status" value="1"/>
</dbReference>
<dbReference type="AlphaFoldDB" id="A0A2A9MFP1"/>
<proteinExistence type="predicted"/>
<dbReference type="RefSeq" id="XP_029220824.1">
    <property type="nucleotide sequence ID" value="XM_029363458.1"/>
</dbReference>
<gene>
    <name evidence="3" type="ORF">BESB_050070</name>
</gene>
<dbReference type="GO" id="GO:0016020">
    <property type="term" value="C:membrane"/>
    <property type="evidence" value="ECO:0007669"/>
    <property type="project" value="InterPro"/>
</dbReference>
<dbReference type="Gene3D" id="2.60.40.1320">
    <property type="entry name" value="SRS domain"/>
    <property type="match status" value="1"/>
</dbReference>
<keyword evidence="4" id="KW-1185">Reference proteome</keyword>
<organism evidence="3 4">
    <name type="scientific">Besnoitia besnoiti</name>
    <name type="common">Apicomplexan protozoan</name>
    <dbReference type="NCBI Taxonomy" id="94643"/>
    <lineage>
        <taxon>Eukaryota</taxon>
        <taxon>Sar</taxon>
        <taxon>Alveolata</taxon>
        <taxon>Apicomplexa</taxon>
        <taxon>Conoidasida</taxon>
        <taxon>Coccidia</taxon>
        <taxon>Eucoccidiorida</taxon>
        <taxon>Eimeriorina</taxon>
        <taxon>Sarcocystidae</taxon>
        <taxon>Besnoitia</taxon>
    </lineage>
</organism>